<keyword evidence="2" id="KW-0808">Transferase</keyword>
<feature type="domain" description="Methyltransferase FkbM" evidence="1">
    <location>
        <begin position="1032"/>
        <end position="1200"/>
    </location>
</feature>
<dbReference type="Pfam" id="PF20706">
    <property type="entry name" value="GT4-conflict"/>
    <property type="match status" value="1"/>
</dbReference>
<keyword evidence="3" id="KW-1185">Reference proteome</keyword>
<dbReference type="Gene3D" id="3.40.50.150">
    <property type="entry name" value="Vaccinia Virus protein VP39"/>
    <property type="match status" value="1"/>
</dbReference>
<dbReference type="Proteomes" id="UP001515943">
    <property type="component" value="Unassembled WGS sequence"/>
</dbReference>
<dbReference type="SUPFAM" id="SSF53335">
    <property type="entry name" value="S-adenosyl-L-methionine-dependent methyltransferases"/>
    <property type="match status" value="1"/>
</dbReference>
<dbReference type="GO" id="GO:0032259">
    <property type="term" value="P:methylation"/>
    <property type="evidence" value="ECO:0007669"/>
    <property type="project" value="UniProtKB-KW"/>
</dbReference>
<protein>
    <submittedName>
        <fullName evidence="2">FkbM family methyltransferase</fullName>
    </submittedName>
</protein>
<dbReference type="CDD" id="cd03801">
    <property type="entry name" value="GT4_PimA-like"/>
    <property type="match status" value="1"/>
</dbReference>
<dbReference type="Gene3D" id="3.40.50.2000">
    <property type="entry name" value="Glycogen Phosphorylase B"/>
    <property type="match status" value="1"/>
</dbReference>
<dbReference type="InterPro" id="IPR029063">
    <property type="entry name" value="SAM-dependent_MTases_sf"/>
</dbReference>
<organism evidence="2 3">
    <name type="scientific">Lentzea indica</name>
    <dbReference type="NCBI Taxonomy" id="2604800"/>
    <lineage>
        <taxon>Bacteria</taxon>
        <taxon>Bacillati</taxon>
        <taxon>Actinomycetota</taxon>
        <taxon>Actinomycetes</taxon>
        <taxon>Pseudonocardiales</taxon>
        <taxon>Pseudonocardiaceae</taxon>
        <taxon>Lentzea</taxon>
    </lineage>
</organism>
<keyword evidence="2" id="KW-0489">Methyltransferase</keyword>
<gene>
    <name evidence="2" type="ORF">FXN61_02580</name>
</gene>
<evidence type="ECO:0000313" key="3">
    <source>
        <dbReference type="Proteomes" id="UP001515943"/>
    </source>
</evidence>
<dbReference type="RefSeq" id="WP_167969843.1">
    <property type="nucleotide sequence ID" value="NZ_VSRL01000005.1"/>
</dbReference>
<dbReference type="NCBIfam" id="TIGR01444">
    <property type="entry name" value="fkbM_fam"/>
    <property type="match status" value="1"/>
</dbReference>
<sequence length="1238" mass="137701">MPRVTACTVVAKNYLPAARVLARSYLEHHEGHRFVILVIDAPWGSVADEDGVRVVGPDAAGIGELDYLRMATAYSVTELATAVKPYLLRRQREQSDVVMYIDPDIKVFAPMPELAELAVEHGIVLTPHFLEPLPRDGKEPSEAVIMGTGIFNLGFVATGPGSEPFLDFWAERLRHDAIVAPERQLFTDQRWVDQVPALFRNHVLRDPGFNVAYWNLHERSIQKRDGKYFADGHPLRFFHFSGYRPEHPWLLTYHCQRRPRILLSENPDLKAVCDDYGTALQANGYAETLDAIPYGFNKMADGSKLSPTMRGMFRDAWIKAEVPHERISKHDNEIPPHAFGPDEGLGFRRWLTSPATQGQAAAGLSRITVAVYEARTDLQLAFPDVLGADADDFRAWCRTSGVTEGMLPEWGLPVDPKPVREPVDEFGVNMLGYLTAELGLGEMGRIVHDAIELAGVPIVSVVEDRLVSNRTNVDHQGTMGEPKFPVSLLAVNADQTKAVLGNHPGVGHHRYRIGLWAWELEDFPEWLHSAFALVDEVWTVSDFCREAIARHSPVTVKTIPVPVRDPGEPAPAPVGGPVQFLFAFDFNSIGQRKNPWGAVTAFQQAFEGRDDVRLVIKAINGKLHPLSAERLRVLAADDPRIELLERYLTVQELHDLYADSTAYISLHRSEGFGLTVAEAMARALPVISTDYSSTTEFFDSRVGWPIPYELTEVGKGNFPYHENAVWADPDLAAAAHAMREIADNPAEARRRGLAAREYVLRTRSMDAAAEWMREQLTSAYDSWRANRYATAEQATTVDPLQPLRDSKQALLWQPEAGAPSRLPGAPAMRRAVLRVIDHYDVHQRKVMGALIEGVEDTSAQMLARIEAMEHTFATRLDEVTKNLDEVTKNVAKNIERLERAPDLTAALREIAQAGERVGEDLNDVRESISGVRDQVEAAEQRHHQMFADRDVRIDQDERTLQQMKRDLTAVHTAARLDHAPVPRGAQVVLCDAGALLVPEDDVVLPWLAYHRSWEVSEADLMAELIGEGAFLDIGAHVGYHTLRLMQRTSTPIAAVAVEANPMNADYLLRNVSVVLPAEVAERVTVLPIAAWDSDTEVVLVQEEEFNSGDHRVRESSGDDDTTGVVVPAVRLDGRPEVNGQRISLVKVDLQGRDHRALAGLSEVLERDRPHVVCEFCPGAIAELGDDAAEVLVTYRKLGYHLVPVDDNGPVTGEHSDEELITMADSAETKFITLWLRPL</sequence>
<reference evidence="2 3" key="1">
    <citation type="submission" date="2019-08" db="EMBL/GenBank/DDBJ databases">
        <title>Lentzea from Indian Himalayas.</title>
        <authorList>
            <person name="Mandal S."/>
            <person name="Mallick Gupta A."/>
            <person name="Maiti P.K."/>
            <person name="Sarkar J."/>
            <person name="Mandal S."/>
        </authorList>
    </citation>
    <scope>NUCLEOTIDE SEQUENCE [LARGE SCALE GENOMIC DNA]</scope>
    <source>
        <strain evidence="2 3">PSKA42</strain>
    </source>
</reference>
<dbReference type="SUPFAM" id="SSF53448">
    <property type="entry name" value="Nucleotide-diphospho-sugar transferases"/>
    <property type="match status" value="1"/>
</dbReference>
<dbReference type="GO" id="GO:0008168">
    <property type="term" value="F:methyltransferase activity"/>
    <property type="evidence" value="ECO:0007669"/>
    <property type="project" value="UniProtKB-KW"/>
</dbReference>
<dbReference type="InterPro" id="IPR029044">
    <property type="entry name" value="Nucleotide-diphossugar_trans"/>
</dbReference>
<evidence type="ECO:0000313" key="2">
    <source>
        <dbReference type="EMBL" id="NKE55765.1"/>
    </source>
</evidence>
<comment type="caution">
    <text evidence="2">The sequence shown here is derived from an EMBL/GenBank/DDBJ whole genome shotgun (WGS) entry which is preliminary data.</text>
</comment>
<name>A0ABX1FA26_9PSEU</name>
<accession>A0ABX1FA26</accession>
<dbReference type="PANTHER" id="PTHR46656">
    <property type="entry name" value="PUTATIVE-RELATED"/>
    <property type="match status" value="1"/>
</dbReference>
<dbReference type="Pfam" id="PF05050">
    <property type="entry name" value="Methyltransf_21"/>
    <property type="match status" value="1"/>
</dbReference>
<dbReference type="EMBL" id="VSRL01000005">
    <property type="protein sequence ID" value="NKE55765.1"/>
    <property type="molecule type" value="Genomic_DNA"/>
</dbReference>
<dbReference type="PANTHER" id="PTHR46656:SF3">
    <property type="entry name" value="PUTATIVE-RELATED"/>
    <property type="match status" value="1"/>
</dbReference>
<dbReference type="InterPro" id="IPR006342">
    <property type="entry name" value="FkbM_mtfrase"/>
</dbReference>
<proteinExistence type="predicted"/>
<dbReference type="Gene3D" id="3.90.550.10">
    <property type="entry name" value="Spore Coat Polysaccharide Biosynthesis Protein SpsA, Chain A"/>
    <property type="match status" value="1"/>
</dbReference>
<dbReference type="SUPFAM" id="SSF53756">
    <property type="entry name" value="UDP-Glycosyltransferase/glycogen phosphorylase"/>
    <property type="match status" value="1"/>
</dbReference>
<evidence type="ECO:0000259" key="1">
    <source>
        <dbReference type="Pfam" id="PF05050"/>
    </source>
</evidence>